<accession>A0A1Y1JVZ5</accession>
<dbReference type="OMA" id="ANIWNEF"/>
<proteinExistence type="predicted"/>
<dbReference type="EMBL" id="BDQF01000085">
    <property type="protein sequence ID" value="GAW84054.1"/>
    <property type="molecule type" value="Genomic_DNA"/>
</dbReference>
<gene>
    <name evidence="1" type="ORF">PGO_000825</name>
</gene>
<dbReference type="RefSeq" id="XP_028546643.1">
    <property type="nucleotide sequence ID" value="XM_028690842.1"/>
</dbReference>
<dbReference type="GeneID" id="39744862"/>
<organism evidence="1 2">
    <name type="scientific">Plasmodium gonderi</name>
    <dbReference type="NCBI Taxonomy" id="77519"/>
    <lineage>
        <taxon>Eukaryota</taxon>
        <taxon>Sar</taxon>
        <taxon>Alveolata</taxon>
        <taxon>Apicomplexa</taxon>
        <taxon>Aconoidasida</taxon>
        <taxon>Haemosporida</taxon>
        <taxon>Plasmodiidae</taxon>
        <taxon>Plasmodium</taxon>
        <taxon>Plasmodium (Plasmodium)</taxon>
    </lineage>
</organism>
<dbReference type="InterPro" id="IPR008780">
    <property type="entry name" value="Plasmodium_Vir"/>
</dbReference>
<evidence type="ECO:0000313" key="2">
    <source>
        <dbReference type="Proteomes" id="UP000195521"/>
    </source>
</evidence>
<comment type="caution">
    <text evidence="1">The sequence shown here is derived from an EMBL/GenBank/DDBJ whole genome shotgun (WGS) entry which is preliminary data.</text>
</comment>
<dbReference type="OrthoDB" id="387362at2759"/>
<reference evidence="2" key="1">
    <citation type="submission" date="2017-04" db="EMBL/GenBank/DDBJ databases">
        <title>Plasmodium gonderi genome.</title>
        <authorList>
            <person name="Arisue N."/>
            <person name="Honma H."/>
            <person name="Kawai S."/>
            <person name="Tougan T."/>
            <person name="Tanabe K."/>
            <person name="Horii T."/>
        </authorList>
    </citation>
    <scope>NUCLEOTIDE SEQUENCE [LARGE SCALE GENOMIC DNA]</scope>
    <source>
        <strain evidence="2">ATCC 30045</strain>
    </source>
</reference>
<dbReference type="AlphaFoldDB" id="A0A1Y1JVZ5"/>
<name>A0A1Y1JVZ5_PLAGO</name>
<dbReference type="Proteomes" id="UP000195521">
    <property type="component" value="Unassembled WGS sequence"/>
</dbReference>
<sequence length="368" mass="43426">MIPLNEETWKQYDVMLINYKHFFLHQLTVPFGLYLTSEDFYERIENVQNLSEFSARCEHLRTMKNGMNVRNACVKLLKYLKYNAESLNKRDAYDVCELLNYWLIARLSANVGYNDKEQTIDAFAAIANIWNEFTSDVLKKPYHESCNPLMSIIGLRDWRQRKDVYEYYVNYEYLKGMSRIQKSHKGYCTYIRNKVSLYSYFDHTCKSDETQFCTVFQTKYKDCDPHNLLLDFQCEEEMNMRMLEASPDLQLHEDTYLQGKISEIKIQPSGLTIEGTQTVKVLQSTSNSLIPLKKAGGVLMGIVAISMIYGFLHKFKPLGFWINKRFANKNYSRINVISEFNDAFDYAQESHNPYYIFKDEHYIGYHTD</sequence>
<keyword evidence="2" id="KW-1185">Reference proteome</keyword>
<protein>
    <submittedName>
        <fullName evidence="1">Variable surface protein</fullName>
    </submittedName>
</protein>
<dbReference type="Pfam" id="PF05795">
    <property type="entry name" value="Plasmodium_Vir"/>
    <property type="match status" value="2"/>
</dbReference>
<evidence type="ECO:0000313" key="1">
    <source>
        <dbReference type="EMBL" id="GAW84054.1"/>
    </source>
</evidence>